<evidence type="ECO:0000313" key="1">
    <source>
        <dbReference type="EMBL" id="MRX73694.1"/>
    </source>
</evidence>
<dbReference type="AlphaFoldDB" id="A0A7X2J1S6"/>
<evidence type="ECO:0000313" key="2">
    <source>
        <dbReference type="Proteomes" id="UP000448867"/>
    </source>
</evidence>
<protein>
    <submittedName>
        <fullName evidence="1">Uncharacterized protein</fullName>
    </submittedName>
</protein>
<comment type="caution">
    <text evidence="1">The sequence shown here is derived from an EMBL/GenBank/DDBJ whole genome shotgun (WGS) entry which is preliminary data.</text>
</comment>
<sequence>MFKVKVLSFFDSVGEFGKDLGFDKRVEQMLISACKKSIYTNVSILRGVS</sequence>
<accession>A0A7X2J1S6</accession>
<proteinExistence type="predicted"/>
<dbReference type="Proteomes" id="UP000448867">
    <property type="component" value="Unassembled WGS sequence"/>
</dbReference>
<gene>
    <name evidence="1" type="ORF">GJU40_16255</name>
</gene>
<reference evidence="1 2" key="1">
    <citation type="submission" date="2019-11" db="EMBL/GenBank/DDBJ databases">
        <title>Bacillus lacus genome.</title>
        <authorList>
            <person name="Allen C.J."/>
            <person name="Newman J.D."/>
        </authorList>
    </citation>
    <scope>NUCLEOTIDE SEQUENCE [LARGE SCALE GENOMIC DNA]</scope>
    <source>
        <strain evidence="1 2">KCTC 33946</strain>
    </source>
</reference>
<keyword evidence="2" id="KW-1185">Reference proteome</keyword>
<dbReference type="EMBL" id="WKKI01000042">
    <property type="protein sequence ID" value="MRX73694.1"/>
    <property type="molecule type" value="Genomic_DNA"/>
</dbReference>
<dbReference type="RefSeq" id="WP_154309156.1">
    <property type="nucleotide sequence ID" value="NZ_WKKI01000042.1"/>
</dbReference>
<organism evidence="1 2">
    <name type="scientific">Metabacillus lacus</name>
    <dbReference type="NCBI Taxonomy" id="1983721"/>
    <lineage>
        <taxon>Bacteria</taxon>
        <taxon>Bacillati</taxon>
        <taxon>Bacillota</taxon>
        <taxon>Bacilli</taxon>
        <taxon>Bacillales</taxon>
        <taxon>Bacillaceae</taxon>
        <taxon>Metabacillus</taxon>
    </lineage>
</organism>
<name>A0A7X2J1S6_9BACI</name>